<accession>A0A7D5M2C3</accession>
<name>A0A7D5M2C3_9ARCH</name>
<keyword evidence="2" id="KW-1185">Reference proteome</keyword>
<proteinExistence type="predicted"/>
<evidence type="ECO:0000313" key="1">
    <source>
        <dbReference type="EMBL" id="QLH02987.1"/>
    </source>
</evidence>
<protein>
    <submittedName>
        <fullName evidence="1">Uncharacterized protein</fullName>
    </submittedName>
</protein>
<reference evidence="1 2" key="1">
    <citation type="submission" date="2018-02" db="EMBL/GenBank/DDBJ databases">
        <title>Complete genome of Nitrosopumilus cobalaminigenes HCA1.</title>
        <authorList>
            <person name="Qin W."/>
            <person name="Zheng Y."/>
            <person name="Stahl D.A."/>
        </authorList>
    </citation>
    <scope>NUCLEOTIDE SEQUENCE [LARGE SCALE GENOMIC DNA]</scope>
    <source>
        <strain evidence="1 2">HCA1</strain>
    </source>
</reference>
<evidence type="ECO:0000313" key="2">
    <source>
        <dbReference type="Proteomes" id="UP000509771"/>
    </source>
</evidence>
<organism evidence="1 2">
    <name type="scientific">Nitrosopumilus cobalaminigenes</name>
    <dbReference type="NCBI Taxonomy" id="1470066"/>
    <lineage>
        <taxon>Archaea</taxon>
        <taxon>Nitrososphaerota</taxon>
        <taxon>Nitrososphaeria</taxon>
        <taxon>Nitrosopumilales</taxon>
        <taxon>Nitrosopumilaceae</taxon>
        <taxon>Nitrosopumilus</taxon>
    </lineage>
</organism>
<gene>
    <name evidence="1" type="ORF">C5F47_05200</name>
</gene>
<dbReference type="OrthoDB" id="2979at2157"/>
<dbReference type="RefSeq" id="WP_179360083.1">
    <property type="nucleotide sequence ID" value="NZ_CP026993.1"/>
</dbReference>
<dbReference type="InterPro" id="IPR036390">
    <property type="entry name" value="WH_DNA-bd_sf"/>
</dbReference>
<sequence length="194" mass="22017">MTSMETLLATSFEKKFYDFVDNDDVTKIKDSVFEKYHMTLLSSIKDFEKFQSITAQVLGDDGTPIIKKTLDAICTLQSKSEHTVEIKDESIKNAILTSFEDDVKKQILDIAFDYPLTIWEIASRTNLEPSIVSENISYLISHGLLATSDLTDFEHNKKYCSVIDNFSVKTEGGQFQMYVTINEITNSDPLKIIS</sequence>
<dbReference type="SUPFAM" id="SSF46785">
    <property type="entry name" value="Winged helix' DNA-binding domain"/>
    <property type="match status" value="1"/>
</dbReference>
<dbReference type="KEGG" id="ncl:C5F47_05200"/>
<dbReference type="GeneID" id="56059412"/>
<dbReference type="EMBL" id="CP026993">
    <property type="protein sequence ID" value="QLH02987.1"/>
    <property type="molecule type" value="Genomic_DNA"/>
</dbReference>
<dbReference type="AlphaFoldDB" id="A0A7D5M2C3"/>
<dbReference type="Proteomes" id="UP000509771">
    <property type="component" value="Chromosome"/>
</dbReference>